<feature type="transmembrane region" description="Helical" evidence="1">
    <location>
        <begin position="231"/>
        <end position="253"/>
    </location>
</feature>
<comment type="caution">
    <text evidence="2">The sequence shown here is derived from an EMBL/GenBank/DDBJ whole genome shotgun (WGS) entry which is preliminary data.</text>
</comment>
<evidence type="ECO:0000313" key="3">
    <source>
        <dbReference type="Proteomes" id="UP001596435"/>
    </source>
</evidence>
<protein>
    <submittedName>
        <fullName evidence="2">DUF4184 family protein</fullName>
    </submittedName>
</protein>
<accession>A0ABW2FW35</accession>
<feature type="transmembrane region" description="Helical" evidence="1">
    <location>
        <begin position="54"/>
        <end position="75"/>
    </location>
</feature>
<keyword evidence="1" id="KW-0472">Membrane</keyword>
<name>A0ABW2FW35_9ACTN</name>
<evidence type="ECO:0000256" key="1">
    <source>
        <dbReference type="SAM" id="Phobius"/>
    </source>
</evidence>
<keyword evidence="1" id="KW-0812">Transmembrane</keyword>
<organism evidence="2 3">
    <name type="scientific">Kitasatospora paranensis</name>
    <dbReference type="NCBI Taxonomy" id="258053"/>
    <lineage>
        <taxon>Bacteria</taxon>
        <taxon>Bacillati</taxon>
        <taxon>Actinomycetota</taxon>
        <taxon>Actinomycetes</taxon>
        <taxon>Kitasatosporales</taxon>
        <taxon>Streptomycetaceae</taxon>
        <taxon>Kitasatospora</taxon>
    </lineage>
</organism>
<gene>
    <name evidence="2" type="ORF">ACFQMG_05960</name>
</gene>
<proteinExistence type="predicted"/>
<evidence type="ECO:0000313" key="2">
    <source>
        <dbReference type="EMBL" id="MFC7179108.1"/>
    </source>
</evidence>
<dbReference type="RefSeq" id="WP_380230602.1">
    <property type="nucleotide sequence ID" value="NZ_JBHSVH010000002.1"/>
</dbReference>
<feature type="transmembrane region" description="Helical" evidence="1">
    <location>
        <begin position="155"/>
        <end position="176"/>
    </location>
</feature>
<feature type="transmembrane region" description="Helical" evidence="1">
    <location>
        <begin position="201"/>
        <end position="219"/>
    </location>
</feature>
<keyword evidence="1" id="KW-1133">Transmembrane helix</keyword>
<keyword evidence="3" id="KW-1185">Reference proteome</keyword>
<feature type="transmembrane region" description="Helical" evidence="1">
    <location>
        <begin position="24"/>
        <end position="42"/>
    </location>
</feature>
<dbReference type="EMBL" id="JBHTAJ010000008">
    <property type="protein sequence ID" value="MFC7179108.1"/>
    <property type="molecule type" value="Genomic_DNA"/>
</dbReference>
<dbReference type="InterPro" id="IPR025238">
    <property type="entry name" value="DUF4184"/>
</dbReference>
<dbReference type="Proteomes" id="UP001596435">
    <property type="component" value="Unassembled WGS sequence"/>
</dbReference>
<sequence>MPFTFSHPLAVLPFLDRGRARGPLVASALVCGAMAPDLPYFAGEFALGDATHAWWGVLTVDIVITAALVAVWHLLLRAPLVALLPVRWARAAELLTAPRADRPLRPRPSEAGWFALSAAIGAATHVGWDGFTHPGRFGSRLIPALQTVSVLGRPLYAALQYGSSAVALVLLARYLLRELRRAAAAGGRPCAMRLEAGRRRLVLLATGLAAVAGAGYRVARLQQPGETLLDLVPTSAFGSIAGAGTALLLYALLSARRAREAAGRP</sequence>
<reference evidence="3" key="1">
    <citation type="journal article" date="2019" name="Int. J. Syst. Evol. Microbiol.">
        <title>The Global Catalogue of Microorganisms (GCM) 10K type strain sequencing project: providing services to taxonomists for standard genome sequencing and annotation.</title>
        <authorList>
            <consortium name="The Broad Institute Genomics Platform"/>
            <consortium name="The Broad Institute Genome Sequencing Center for Infectious Disease"/>
            <person name="Wu L."/>
            <person name="Ma J."/>
        </authorList>
    </citation>
    <scope>NUCLEOTIDE SEQUENCE [LARGE SCALE GENOMIC DNA]</scope>
    <source>
        <strain evidence="3">CGMCC 1.12859</strain>
    </source>
</reference>
<dbReference type="Pfam" id="PF13803">
    <property type="entry name" value="DUF4184"/>
    <property type="match status" value="1"/>
</dbReference>